<evidence type="ECO:0000313" key="1">
    <source>
        <dbReference type="EMBL" id="ABK98457.1"/>
    </source>
</evidence>
<dbReference type="RefSeq" id="WP_011734769.1">
    <property type="nucleotide sequence ID" value="NC_008609.1"/>
</dbReference>
<keyword evidence="2" id="KW-1185">Reference proteome</keyword>
<dbReference type="Pfam" id="PF22297">
    <property type="entry name" value="PccH"/>
    <property type="match status" value="1"/>
</dbReference>
<gene>
    <name evidence="1" type="ordered locus">Ppro_0828</name>
</gene>
<dbReference type="Proteomes" id="UP000006732">
    <property type="component" value="Chromosome"/>
</dbReference>
<proteinExistence type="predicted"/>
<dbReference type="PROSITE" id="PS51257">
    <property type="entry name" value="PROKAR_LIPOPROTEIN"/>
    <property type="match status" value="1"/>
</dbReference>
<dbReference type="STRING" id="338966.Ppro_0828"/>
<accession>A1AM87</accession>
<dbReference type="OrthoDB" id="5405613at2"/>
<dbReference type="GO" id="GO:0020037">
    <property type="term" value="F:heme binding"/>
    <property type="evidence" value="ECO:0007669"/>
    <property type="project" value="InterPro"/>
</dbReference>
<organism evidence="1 2">
    <name type="scientific">Pelobacter propionicus (strain DSM 2379 / NBRC 103807 / OttBd1)</name>
    <dbReference type="NCBI Taxonomy" id="338966"/>
    <lineage>
        <taxon>Bacteria</taxon>
        <taxon>Pseudomonadati</taxon>
        <taxon>Thermodesulfobacteriota</taxon>
        <taxon>Desulfuromonadia</taxon>
        <taxon>Desulfuromonadales</taxon>
        <taxon>Desulfuromonadaceae</taxon>
        <taxon>Pelobacter</taxon>
    </lineage>
</organism>
<protein>
    <submittedName>
        <fullName evidence="1">Cytochrome c family protein, putative</fullName>
    </submittedName>
</protein>
<dbReference type="AlphaFoldDB" id="A1AM87"/>
<dbReference type="GO" id="GO:0009055">
    <property type="term" value="F:electron transfer activity"/>
    <property type="evidence" value="ECO:0007669"/>
    <property type="project" value="InterPro"/>
</dbReference>
<dbReference type="InterPro" id="IPR036909">
    <property type="entry name" value="Cyt_c-like_dom_sf"/>
</dbReference>
<name>A1AM87_PELPD</name>
<reference evidence="1 2" key="1">
    <citation type="submission" date="2006-10" db="EMBL/GenBank/DDBJ databases">
        <title>Complete sequence of chromosome of Pelobacter propionicus DSM 2379.</title>
        <authorList>
            <consortium name="US DOE Joint Genome Institute"/>
            <person name="Copeland A."/>
            <person name="Lucas S."/>
            <person name="Lapidus A."/>
            <person name="Barry K."/>
            <person name="Detter J.C."/>
            <person name="Glavina del Rio T."/>
            <person name="Hammon N."/>
            <person name="Israni S."/>
            <person name="Dalin E."/>
            <person name="Tice H."/>
            <person name="Pitluck S."/>
            <person name="Saunders E."/>
            <person name="Brettin T."/>
            <person name="Bruce D."/>
            <person name="Han C."/>
            <person name="Tapia R."/>
            <person name="Schmutz J."/>
            <person name="Larimer F."/>
            <person name="Land M."/>
            <person name="Hauser L."/>
            <person name="Kyrpides N."/>
            <person name="Kim E."/>
            <person name="Lovley D."/>
            <person name="Richardson P."/>
        </authorList>
    </citation>
    <scope>NUCLEOTIDE SEQUENCE [LARGE SCALE GENOMIC DNA]</scope>
    <source>
        <strain evidence="2">DSM 2379 / NBRC 103807 / OttBd1</strain>
    </source>
</reference>
<dbReference type="SUPFAM" id="SSF46626">
    <property type="entry name" value="Cytochrome c"/>
    <property type="match status" value="1"/>
</dbReference>
<dbReference type="HOGENOM" id="CLU_1675707_0_0_7"/>
<evidence type="ECO:0000313" key="2">
    <source>
        <dbReference type="Proteomes" id="UP000006732"/>
    </source>
</evidence>
<dbReference type="eggNOG" id="ENOG5032QXS">
    <property type="taxonomic scope" value="Bacteria"/>
</dbReference>
<sequence length="150" mass="17120">MKREFVFVVAGIALSCSLSWGQETTWRKDVKPLFDARCAACHSDVSAPEHDAFKEKKQRWLANGQGMRMNSYSHLIYYTAWPGTGALMRRLDDGRNLKGGKAGNMYQFLGATEAERQKNLAVFKAWVGTWVVKRWPDVTKDELNGIRVKY</sequence>
<dbReference type="EMBL" id="CP000482">
    <property type="protein sequence ID" value="ABK98457.1"/>
    <property type="molecule type" value="Genomic_DNA"/>
</dbReference>
<dbReference type="KEGG" id="ppd:Ppro_0828"/>